<keyword evidence="3" id="KW-1185">Reference proteome</keyword>
<sequence>MVHINFGPLSVFWCATALAYLGHLQDITRFERPNTSEYMGYMFVELFTSRFVLEKQEQGASQVLRRSAIERNGREVKQFARQGQGKREGWTAWTLRPVGVCVGAIGRLSLLSYLERVSLFGESVLQPSKSKMHPRRNAKG</sequence>
<evidence type="ECO:0000256" key="1">
    <source>
        <dbReference type="SAM" id="SignalP"/>
    </source>
</evidence>
<accession>A0A395SHA1</accession>
<protein>
    <submittedName>
        <fullName evidence="2">Uncharacterized protein</fullName>
    </submittedName>
</protein>
<keyword evidence="1" id="KW-0732">Signal</keyword>
<gene>
    <name evidence="2" type="ORF">FSPOR_3334</name>
</gene>
<dbReference type="Proteomes" id="UP000266152">
    <property type="component" value="Unassembled WGS sequence"/>
</dbReference>
<feature type="signal peptide" evidence="1">
    <location>
        <begin position="1"/>
        <end position="19"/>
    </location>
</feature>
<dbReference type="AlphaFoldDB" id="A0A395SHA1"/>
<organism evidence="2 3">
    <name type="scientific">Fusarium sporotrichioides</name>
    <dbReference type="NCBI Taxonomy" id="5514"/>
    <lineage>
        <taxon>Eukaryota</taxon>
        <taxon>Fungi</taxon>
        <taxon>Dikarya</taxon>
        <taxon>Ascomycota</taxon>
        <taxon>Pezizomycotina</taxon>
        <taxon>Sordariomycetes</taxon>
        <taxon>Hypocreomycetidae</taxon>
        <taxon>Hypocreales</taxon>
        <taxon>Nectriaceae</taxon>
        <taxon>Fusarium</taxon>
    </lineage>
</organism>
<evidence type="ECO:0000313" key="2">
    <source>
        <dbReference type="EMBL" id="RGP71487.1"/>
    </source>
</evidence>
<name>A0A395SHA1_FUSSP</name>
<proteinExistence type="predicted"/>
<comment type="caution">
    <text evidence="2">The sequence shown here is derived from an EMBL/GenBank/DDBJ whole genome shotgun (WGS) entry which is preliminary data.</text>
</comment>
<feature type="chain" id="PRO_5017419078" evidence="1">
    <location>
        <begin position="20"/>
        <end position="140"/>
    </location>
</feature>
<dbReference type="EMBL" id="PXOF01000042">
    <property type="protein sequence ID" value="RGP71487.1"/>
    <property type="molecule type" value="Genomic_DNA"/>
</dbReference>
<evidence type="ECO:0000313" key="3">
    <source>
        <dbReference type="Proteomes" id="UP000266152"/>
    </source>
</evidence>
<reference evidence="2 3" key="1">
    <citation type="journal article" date="2018" name="PLoS Pathog.">
        <title>Evolution of structural diversity of trichothecenes, a family of toxins produced by plant pathogenic and entomopathogenic fungi.</title>
        <authorList>
            <person name="Proctor R.H."/>
            <person name="McCormick S.P."/>
            <person name="Kim H.S."/>
            <person name="Cardoza R.E."/>
            <person name="Stanley A.M."/>
            <person name="Lindo L."/>
            <person name="Kelly A."/>
            <person name="Brown D.W."/>
            <person name="Lee T."/>
            <person name="Vaughan M.M."/>
            <person name="Alexander N.J."/>
            <person name="Busman M."/>
            <person name="Gutierrez S."/>
        </authorList>
    </citation>
    <scope>NUCLEOTIDE SEQUENCE [LARGE SCALE GENOMIC DNA]</scope>
    <source>
        <strain evidence="2 3">NRRL 3299</strain>
    </source>
</reference>